<sequence length="71" mass="8182">MNTDTNQSHCYDMRWLYSRGWTAAQAAAATGYHKSTICRVLAGRNRSQVVLRKLLSLPFRKKLVIRRKSKA</sequence>
<dbReference type="RefSeq" id="WP_156850337.1">
    <property type="nucleotide sequence ID" value="NZ_LIGX01000001.1"/>
</dbReference>
<proteinExistence type="predicted"/>
<protein>
    <submittedName>
        <fullName evidence="1">Uncharacterized protein</fullName>
    </submittedName>
</protein>
<evidence type="ECO:0000313" key="1">
    <source>
        <dbReference type="EMBL" id="SEH87376.1"/>
    </source>
</evidence>
<evidence type="ECO:0000313" key="2">
    <source>
        <dbReference type="Proteomes" id="UP000176204"/>
    </source>
</evidence>
<accession>A0A1H6LQX2</accession>
<gene>
    <name evidence="1" type="ORF">PYTT_1366</name>
</gene>
<name>A0A1H6LQX2_9BACT</name>
<dbReference type="Proteomes" id="UP000176204">
    <property type="component" value="Chromosome I"/>
</dbReference>
<keyword evidence="2" id="KW-1185">Reference proteome</keyword>
<dbReference type="AlphaFoldDB" id="A0A1H6LQX2"/>
<dbReference type="EMBL" id="LT629973">
    <property type="protein sequence ID" value="SEH87376.1"/>
    <property type="molecule type" value="Genomic_DNA"/>
</dbReference>
<dbReference type="STRING" id="1679444.PYTT_1366"/>
<dbReference type="KEGG" id="agl:PYTT_1366"/>
<reference evidence="2" key="1">
    <citation type="submission" date="2016-09" db="EMBL/GenBank/DDBJ databases">
        <authorList>
            <person name="Koehorst J."/>
        </authorList>
    </citation>
    <scope>NUCLEOTIDE SEQUENCE [LARGE SCALE GENOMIC DNA]</scope>
</reference>
<organism evidence="1 2">
    <name type="scientific">Akkermansia glycaniphila</name>
    <dbReference type="NCBI Taxonomy" id="1679444"/>
    <lineage>
        <taxon>Bacteria</taxon>
        <taxon>Pseudomonadati</taxon>
        <taxon>Verrucomicrobiota</taxon>
        <taxon>Verrucomicrobiia</taxon>
        <taxon>Verrucomicrobiales</taxon>
        <taxon>Akkermansiaceae</taxon>
        <taxon>Akkermansia</taxon>
    </lineage>
</organism>